<dbReference type="Proteomes" id="UP000054653">
    <property type="component" value="Unassembled WGS sequence"/>
</dbReference>
<evidence type="ECO:0000313" key="2">
    <source>
        <dbReference type="Proteomes" id="UP000054653"/>
    </source>
</evidence>
<sequence>MQTLVSSNIYQYCGFLPVFLRTETAPRNMSGCSVCKLWRVIPPTNIPDLFLCFYAQKSANCSFGSSARMTCYSTENNYDRMTAVTRISASLHSSCNTACYILKSTITTHLQFVLSLFELKLLQLSRSVLNDIPRT</sequence>
<feature type="non-terminal residue" evidence="1">
    <location>
        <position position="135"/>
    </location>
</feature>
<proteinExistence type="predicted"/>
<dbReference type="OrthoDB" id="5936005at2759"/>
<evidence type="ECO:0000313" key="1">
    <source>
        <dbReference type="EMBL" id="KRY43798.1"/>
    </source>
</evidence>
<dbReference type="EMBL" id="JYDI01000891">
    <property type="protein sequence ID" value="KRY43798.1"/>
    <property type="molecule type" value="Genomic_DNA"/>
</dbReference>
<comment type="caution">
    <text evidence="1">The sequence shown here is derived from an EMBL/GenBank/DDBJ whole genome shotgun (WGS) entry which is preliminary data.</text>
</comment>
<organism evidence="1 2">
    <name type="scientific">Trichinella britovi</name>
    <name type="common">Parasitic roundworm</name>
    <dbReference type="NCBI Taxonomy" id="45882"/>
    <lineage>
        <taxon>Eukaryota</taxon>
        <taxon>Metazoa</taxon>
        <taxon>Ecdysozoa</taxon>
        <taxon>Nematoda</taxon>
        <taxon>Enoplea</taxon>
        <taxon>Dorylaimia</taxon>
        <taxon>Trichinellida</taxon>
        <taxon>Trichinellidae</taxon>
        <taxon>Trichinella</taxon>
    </lineage>
</organism>
<protein>
    <submittedName>
        <fullName evidence="1">Uncharacterized protein</fullName>
    </submittedName>
</protein>
<reference evidence="1 2" key="1">
    <citation type="submission" date="2015-01" db="EMBL/GenBank/DDBJ databases">
        <title>Evolution of Trichinella species and genotypes.</title>
        <authorList>
            <person name="Korhonen P.K."/>
            <person name="Edoardo P."/>
            <person name="Giuseppe L.R."/>
            <person name="Gasser R.B."/>
        </authorList>
    </citation>
    <scope>NUCLEOTIDE SEQUENCE [LARGE SCALE GENOMIC DNA]</scope>
    <source>
        <strain evidence="1">ISS120</strain>
    </source>
</reference>
<name>A0A0V1C3L2_TRIBR</name>
<keyword evidence="2" id="KW-1185">Reference proteome</keyword>
<gene>
    <name evidence="1" type="ORF">T03_12545</name>
</gene>
<dbReference type="AlphaFoldDB" id="A0A0V1C3L2"/>
<accession>A0A0V1C3L2</accession>